<dbReference type="AlphaFoldDB" id="A0A843V5S5"/>
<keyword evidence="9" id="KW-1185">Reference proteome</keyword>
<evidence type="ECO:0000313" key="8">
    <source>
        <dbReference type="EMBL" id="MQL89004.1"/>
    </source>
</evidence>
<dbReference type="PANTHER" id="PTHR46602">
    <property type="entry name" value="PROTEIN SUPPRESSOR OF GENE SILENCING 3"/>
    <property type="match status" value="1"/>
</dbReference>
<dbReference type="Pfam" id="PF03470">
    <property type="entry name" value="zf-XS"/>
    <property type="match status" value="1"/>
</dbReference>
<feature type="coiled-coil region" evidence="4">
    <location>
        <begin position="486"/>
        <end position="535"/>
    </location>
</feature>
<evidence type="ECO:0000256" key="2">
    <source>
        <dbReference type="ARBA" id="ARBA00023158"/>
    </source>
</evidence>
<dbReference type="GO" id="GO:0051607">
    <property type="term" value="P:defense response to virus"/>
    <property type="evidence" value="ECO:0007669"/>
    <property type="project" value="InterPro"/>
</dbReference>
<accession>A0A843V5S5</accession>
<dbReference type="OrthoDB" id="1936239at2759"/>
<feature type="compositionally biased region" description="Polar residues" evidence="5">
    <location>
        <begin position="158"/>
        <end position="169"/>
    </location>
</feature>
<dbReference type="Gene3D" id="3.30.70.2890">
    <property type="entry name" value="XS domain"/>
    <property type="match status" value="1"/>
</dbReference>
<evidence type="ECO:0000259" key="7">
    <source>
        <dbReference type="Pfam" id="PF03470"/>
    </source>
</evidence>
<feature type="domain" description="XS" evidence="6">
    <location>
        <begin position="321"/>
        <end position="433"/>
    </location>
</feature>
<dbReference type="InterPro" id="IPR005381">
    <property type="entry name" value="Znf-XS_domain"/>
</dbReference>
<feature type="region of interest" description="Disordered" evidence="5">
    <location>
        <begin position="1"/>
        <end position="216"/>
    </location>
</feature>
<protein>
    <submittedName>
        <fullName evidence="8">Uncharacterized protein</fullName>
    </submittedName>
</protein>
<comment type="caution">
    <text evidence="8">The sequence shown here is derived from an EMBL/GenBank/DDBJ whole genome shotgun (WGS) entry which is preliminary data.</text>
</comment>
<proteinExistence type="inferred from homology"/>
<name>A0A843V5S5_COLES</name>
<comment type="similarity">
    <text evidence="3">Belongs to the SGS3 family.</text>
</comment>
<feature type="compositionally biased region" description="Acidic residues" evidence="5">
    <location>
        <begin position="186"/>
        <end position="209"/>
    </location>
</feature>
<organism evidence="8 9">
    <name type="scientific">Colocasia esculenta</name>
    <name type="common">Wild taro</name>
    <name type="synonym">Arum esculentum</name>
    <dbReference type="NCBI Taxonomy" id="4460"/>
    <lineage>
        <taxon>Eukaryota</taxon>
        <taxon>Viridiplantae</taxon>
        <taxon>Streptophyta</taxon>
        <taxon>Embryophyta</taxon>
        <taxon>Tracheophyta</taxon>
        <taxon>Spermatophyta</taxon>
        <taxon>Magnoliopsida</taxon>
        <taxon>Liliopsida</taxon>
        <taxon>Araceae</taxon>
        <taxon>Aroideae</taxon>
        <taxon>Colocasieae</taxon>
        <taxon>Colocasia</taxon>
    </lineage>
</organism>
<evidence type="ECO:0000256" key="1">
    <source>
        <dbReference type="ARBA" id="ARBA00023054"/>
    </source>
</evidence>
<dbReference type="InterPro" id="IPR044287">
    <property type="entry name" value="SGS3"/>
</dbReference>
<evidence type="ECO:0000256" key="5">
    <source>
        <dbReference type="SAM" id="MobiDB-lite"/>
    </source>
</evidence>
<keyword evidence="1 4" id="KW-0175">Coiled coil</keyword>
<dbReference type="PANTHER" id="PTHR46602:SF1">
    <property type="entry name" value="PROTEIN SUPPRESSOR OF GENE SILENCING 3"/>
    <property type="match status" value="1"/>
</dbReference>
<dbReference type="InterPro" id="IPR005380">
    <property type="entry name" value="XS_domain"/>
</dbReference>
<feature type="compositionally biased region" description="Low complexity" evidence="5">
    <location>
        <begin position="170"/>
        <end position="182"/>
    </location>
</feature>
<dbReference type="Proteomes" id="UP000652761">
    <property type="component" value="Unassembled WGS sequence"/>
</dbReference>
<dbReference type="EMBL" id="NMUH01001109">
    <property type="protein sequence ID" value="MQL89004.1"/>
    <property type="molecule type" value="Genomic_DNA"/>
</dbReference>
<reference evidence="8" key="1">
    <citation type="submission" date="2017-07" db="EMBL/GenBank/DDBJ databases">
        <title>Taro Niue Genome Assembly and Annotation.</title>
        <authorList>
            <person name="Atibalentja N."/>
            <person name="Keating K."/>
            <person name="Fields C.J."/>
        </authorList>
    </citation>
    <scope>NUCLEOTIDE SEQUENCE</scope>
    <source>
        <strain evidence="8">Niue_2</strain>
        <tissue evidence="8">Leaf</tissue>
    </source>
</reference>
<feature type="domain" description="Zinc finger-XS" evidence="7">
    <location>
        <begin position="249"/>
        <end position="287"/>
    </location>
</feature>
<evidence type="ECO:0000259" key="6">
    <source>
        <dbReference type="Pfam" id="PF03468"/>
    </source>
</evidence>
<evidence type="ECO:0000256" key="3">
    <source>
        <dbReference type="ARBA" id="ARBA00024022"/>
    </source>
</evidence>
<dbReference type="GO" id="GO:0031047">
    <property type="term" value="P:regulatory ncRNA-mediated gene silencing"/>
    <property type="evidence" value="ECO:0007669"/>
    <property type="project" value="UniProtKB-KW"/>
</dbReference>
<evidence type="ECO:0000313" key="9">
    <source>
        <dbReference type="Proteomes" id="UP000652761"/>
    </source>
</evidence>
<sequence>MSSKKGGGKGSFSGTGAWNPSSKGKEIEGEGSAKNSPSIGQLSHAMADINVDNAEEGEWETAKKPRNRGGNAAKLWGSPSHVPKTWGHQEAASKTGIPTNGGTGKPHGRNWGQAIDPRKSSGIGNPKPQLGSKDHTYMAQSPAVPPPLQNGWQWAARSGTSSSQPKVTQGGSSRGYDSGSDSMPIDPDDASGDDYVEDSDDDLSDEYDSDMSQKSHETRKKNKWFRAFFEALDALSVEQINEPTRQWHCPACQHGPGAIDWYKGLQPLMTHAKTKGATRVKHHRELAKLLEEELKRKGTSVTPAGETFGKWRGLRETTADYEIVWPPMVVIRNTLLEQDENDKWIGMGNQELVEYFHPYTAVRARHSYGPQGHRGMSVLIFEATAMGYMEAERLHKHFVDEGRDRDAWEHRRVLFYPGGKRQLYGFLACKEDLDYFNQHSHGKSSRLKFEMKSYQEMVVGPMRQMSEDNQQLVWLKNKVVKQQQQSKTLEESLREVTHKLQETVEENRIVRLRSKEQHEENKEEMDQQEHFFKEQMEKVHRVTEEKERVFEKLLQEERAKVRQAYMGTGSKGEQGVR</sequence>
<dbReference type="Pfam" id="PF03468">
    <property type="entry name" value="XS"/>
    <property type="match status" value="1"/>
</dbReference>
<dbReference type="InterPro" id="IPR038588">
    <property type="entry name" value="XS_domain_sf"/>
</dbReference>
<evidence type="ECO:0000256" key="4">
    <source>
        <dbReference type="SAM" id="Coils"/>
    </source>
</evidence>
<keyword evidence="2" id="KW-0943">RNA-mediated gene silencing</keyword>
<gene>
    <name evidence="8" type="ORF">Taro_021572</name>
</gene>